<feature type="domain" description="Poly A polymerase head" evidence="9">
    <location>
        <begin position="54"/>
        <end position="178"/>
    </location>
</feature>
<dbReference type="Proteomes" id="UP000177682">
    <property type="component" value="Unassembled WGS sequence"/>
</dbReference>
<dbReference type="AlphaFoldDB" id="A0A1F5PLT8"/>
<evidence type="ECO:0000259" key="9">
    <source>
        <dbReference type="Pfam" id="PF01743"/>
    </source>
</evidence>
<dbReference type="Pfam" id="PF01743">
    <property type="entry name" value="PolyA_pol"/>
    <property type="match status" value="1"/>
</dbReference>
<keyword evidence="6" id="KW-0547">Nucleotide-binding</keyword>
<keyword evidence="2 8" id="KW-0808">Transferase</keyword>
<evidence type="ECO:0000256" key="6">
    <source>
        <dbReference type="ARBA" id="ARBA00022741"/>
    </source>
</evidence>
<evidence type="ECO:0000256" key="1">
    <source>
        <dbReference type="ARBA" id="ARBA00001946"/>
    </source>
</evidence>
<evidence type="ECO:0000256" key="7">
    <source>
        <dbReference type="ARBA" id="ARBA00022842"/>
    </source>
</evidence>
<proteinExistence type="inferred from homology"/>
<organism evidence="11 12">
    <name type="scientific">Candidatus Doudnabacteria bacterium RIFCSPHIGHO2_12_FULL_48_16</name>
    <dbReference type="NCBI Taxonomy" id="1817838"/>
    <lineage>
        <taxon>Bacteria</taxon>
        <taxon>Candidatus Doudnaibacteriota</taxon>
    </lineage>
</organism>
<dbReference type="GO" id="GO:0000166">
    <property type="term" value="F:nucleotide binding"/>
    <property type="evidence" value="ECO:0007669"/>
    <property type="project" value="UniProtKB-KW"/>
</dbReference>
<dbReference type="Gene3D" id="3.30.460.10">
    <property type="entry name" value="Beta Polymerase, domain 2"/>
    <property type="match status" value="1"/>
</dbReference>
<dbReference type="InterPro" id="IPR050264">
    <property type="entry name" value="Bact_CCA-adding_enz_type3_sf"/>
</dbReference>
<evidence type="ECO:0000256" key="3">
    <source>
        <dbReference type="ARBA" id="ARBA00022694"/>
    </source>
</evidence>
<comment type="caution">
    <text evidence="11">The sequence shown here is derived from an EMBL/GenBank/DDBJ whole genome shotgun (WGS) entry which is preliminary data.</text>
</comment>
<dbReference type="Gene3D" id="1.10.3090.10">
    <property type="entry name" value="cca-adding enzyme, domain 2"/>
    <property type="match status" value="1"/>
</dbReference>
<dbReference type="GO" id="GO:0016779">
    <property type="term" value="F:nucleotidyltransferase activity"/>
    <property type="evidence" value="ECO:0007669"/>
    <property type="project" value="UniProtKB-KW"/>
</dbReference>
<reference evidence="11 12" key="1">
    <citation type="journal article" date="2016" name="Nat. Commun.">
        <title>Thousands of microbial genomes shed light on interconnected biogeochemical processes in an aquifer system.</title>
        <authorList>
            <person name="Anantharaman K."/>
            <person name="Brown C.T."/>
            <person name="Hug L.A."/>
            <person name="Sharon I."/>
            <person name="Castelle C.J."/>
            <person name="Probst A.J."/>
            <person name="Thomas B.C."/>
            <person name="Singh A."/>
            <person name="Wilkins M.J."/>
            <person name="Karaoz U."/>
            <person name="Brodie E.L."/>
            <person name="Williams K.H."/>
            <person name="Hubbard S.S."/>
            <person name="Banfield J.F."/>
        </authorList>
    </citation>
    <scope>NUCLEOTIDE SEQUENCE [LARGE SCALE GENOMIC DNA]</scope>
</reference>
<dbReference type="SUPFAM" id="SSF81891">
    <property type="entry name" value="Poly A polymerase C-terminal region-like"/>
    <property type="match status" value="1"/>
</dbReference>
<sequence>MQKLKWQYKTDLEKAGLKVAKLLQHGLALTPSPRLGRVGAGGPFPEKRSHFQAFWVGGIVRNMLMKRESDNIDIATDATPEQIEKMLNQVKIKNTSVGKQFGSILAIIHGFKIEITTFRAEGRYSDKRHPDAVEFIRDYLQDAKRRDFTINALYFDPTTKELSDPTIGIKDLGLKLLRFVGDPKKRIDEDALRMLRGVRLATQLGFKLERNSFAAIKTRAKYIQGISGERVKAELDKILLSRNRADGIKLLDDIGLLKFIVPESQAIRVFSHKSKLYHLEGSIFDHTLLALGKITEPNLDLIYAILFHDIGKPQKQQKVLKAEGWVISTKGHAATGASIFLAFANKFKFSKTSRDNTAWLIQNHMLMFEFCDMRPFKQLQLAWHPMFLWLLRHFYYDEAATKRKNYLDDHHKKYLRSLKIGKSLLQKIADTKDLVRVLAKGDLIMKHSGLKPGRDLGSKIQEVKTQIVFGKIKTEANLKEYLSAKIAQEGLTNHSNTSTL</sequence>
<dbReference type="InterPro" id="IPR032828">
    <property type="entry name" value="PolyA_RNA-bd"/>
</dbReference>
<dbReference type="GO" id="GO:0000049">
    <property type="term" value="F:tRNA binding"/>
    <property type="evidence" value="ECO:0007669"/>
    <property type="project" value="TreeGrafter"/>
</dbReference>
<accession>A0A1F5PLT8</accession>
<evidence type="ECO:0000256" key="5">
    <source>
        <dbReference type="ARBA" id="ARBA00022723"/>
    </source>
</evidence>
<keyword evidence="4" id="KW-0548">Nucleotidyltransferase</keyword>
<feature type="domain" description="tRNA nucleotidyltransferase/poly(A) polymerase RNA and SrmB- binding" evidence="10">
    <location>
        <begin position="205"/>
        <end position="264"/>
    </location>
</feature>
<dbReference type="Pfam" id="PF12627">
    <property type="entry name" value="PolyA_pol_RNAbd"/>
    <property type="match status" value="1"/>
</dbReference>
<keyword evidence="7" id="KW-0460">Magnesium</keyword>
<evidence type="ECO:0000313" key="12">
    <source>
        <dbReference type="Proteomes" id="UP000177682"/>
    </source>
</evidence>
<evidence type="ECO:0000259" key="10">
    <source>
        <dbReference type="Pfam" id="PF12627"/>
    </source>
</evidence>
<keyword evidence="8" id="KW-0694">RNA-binding</keyword>
<protein>
    <recommendedName>
        <fullName evidence="13">HD domain-containing protein</fullName>
    </recommendedName>
</protein>
<evidence type="ECO:0008006" key="13">
    <source>
        <dbReference type="Google" id="ProtNLM"/>
    </source>
</evidence>
<dbReference type="InterPro" id="IPR043519">
    <property type="entry name" value="NT_sf"/>
</dbReference>
<dbReference type="GO" id="GO:0046872">
    <property type="term" value="F:metal ion binding"/>
    <property type="evidence" value="ECO:0007669"/>
    <property type="project" value="UniProtKB-KW"/>
</dbReference>
<evidence type="ECO:0000313" key="11">
    <source>
        <dbReference type="EMBL" id="OGE90871.1"/>
    </source>
</evidence>
<dbReference type="EMBL" id="MFEY01000003">
    <property type="protein sequence ID" value="OGE90871.1"/>
    <property type="molecule type" value="Genomic_DNA"/>
</dbReference>
<keyword evidence="5" id="KW-0479">Metal-binding</keyword>
<evidence type="ECO:0000256" key="4">
    <source>
        <dbReference type="ARBA" id="ARBA00022695"/>
    </source>
</evidence>
<dbReference type="SUPFAM" id="SSF81301">
    <property type="entry name" value="Nucleotidyltransferase"/>
    <property type="match status" value="1"/>
</dbReference>
<name>A0A1F5PLT8_9BACT</name>
<dbReference type="GO" id="GO:0008033">
    <property type="term" value="P:tRNA processing"/>
    <property type="evidence" value="ECO:0007669"/>
    <property type="project" value="UniProtKB-KW"/>
</dbReference>
<dbReference type="PANTHER" id="PTHR46173">
    <property type="entry name" value="CCA TRNA NUCLEOTIDYLTRANSFERASE 1, MITOCHONDRIAL"/>
    <property type="match status" value="1"/>
</dbReference>
<gene>
    <name evidence="11" type="ORF">A3E29_01735</name>
</gene>
<keyword evidence="3" id="KW-0819">tRNA processing</keyword>
<comment type="cofactor">
    <cofactor evidence="1">
        <name>Mg(2+)</name>
        <dbReference type="ChEBI" id="CHEBI:18420"/>
    </cofactor>
</comment>
<dbReference type="InterPro" id="IPR002646">
    <property type="entry name" value="PolA_pol_head_dom"/>
</dbReference>
<evidence type="ECO:0000256" key="2">
    <source>
        <dbReference type="ARBA" id="ARBA00022679"/>
    </source>
</evidence>
<dbReference type="PANTHER" id="PTHR46173:SF1">
    <property type="entry name" value="CCA TRNA NUCLEOTIDYLTRANSFERASE 1, MITOCHONDRIAL"/>
    <property type="match status" value="1"/>
</dbReference>
<evidence type="ECO:0000256" key="8">
    <source>
        <dbReference type="RuleBase" id="RU003953"/>
    </source>
</evidence>
<comment type="similarity">
    <text evidence="8">Belongs to the tRNA nucleotidyltransferase/poly(A) polymerase family.</text>
</comment>
<dbReference type="CDD" id="cd05398">
    <property type="entry name" value="NT_ClassII-CCAase"/>
    <property type="match status" value="1"/>
</dbReference>